<dbReference type="GO" id="GO:0015920">
    <property type="term" value="P:lipopolysaccharide transport"/>
    <property type="evidence" value="ECO:0007669"/>
    <property type="project" value="TreeGrafter"/>
</dbReference>
<comment type="subcellular location">
    <subcellularLocation>
        <location evidence="1">Cell inner membrane</location>
        <topology evidence="1">Multi-pass membrane protein</topology>
    </subcellularLocation>
    <subcellularLocation>
        <location evidence="9">Cell membrane</location>
        <topology evidence="9">Multi-pass membrane protein</topology>
    </subcellularLocation>
</comment>
<evidence type="ECO:0000256" key="1">
    <source>
        <dbReference type="ARBA" id="ARBA00004429"/>
    </source>
</evidence>
<dbReference type="Pfam" id="PF01061">
    <property type="entry name" value="ABC2_membrane"/>
    <property type="match status" value="1"/>
</dbReference>
<keyword evidence="6 9" id="KW-0812">Transmembrane</keyword>
<dbReference type="GO" id="GO:0140359">
    <property type="term" value="F:ABC-type transporter activity"/>
    <property type="evidence" value="ECO:0007669"/>
    <property type="project" value="InterPro"/>
</dbReference>
<protein>
    <recommendedName>
        <fullName evidence="9">Transport permease protein</fullName>
    </recommendedName>
</protein>
<dbReference type="PROSITE" id="PS51012">
    <property type="entry name" value="ABC_TM2"/>
    <property type="match status" value="1"/>
</dbReference>
<evidence type="ECO:0000256" key="9">
    <source>
        <dbReference type="RuleBase" id="RU361157"/>
    </source>
</evidence>
<feature type="transmembrane region" description="Helical" evidence="9">
    <location>
        <begin position="112"/>
        <end position="135"/>
    </location>
</feature>
<sequence>MRKLYSRLSVVWKYNNLLKELVIRDIKVRYRKSVLGLLWTLLYPLLTMIITTIVFSSLFNTLPNYAVYFLTGSILFSFNTEATTSAAMSIVGNAGLLKKIYIPKYLFPLSRVLSSLVNLAFAFVALLLVMLVTSAPFKPTLFLSFIPIFYLIIFTAGLSLSLSALTVYFRDINSLYGVLALLWTYMTPIFYPISIIQDKYSWIYEWNPMYYYIDYLRSLILEGVMPGVVPNLICLLCGFVSLGIGWLIFNRTQNRFVLYM</sequence>
<evidence type="ECO:0000256" key="7">
    <source>
        <dbReference type="ARBA" id="ARBA00022989"/>
    </source>
</evidence>
<feature type="transmembrane region" description="Helical" evidence="9">
    <location>
        <begin position="228"/>
        <end position="249"/>
    </location>
</feature>
<keyword evidence="5" id="KW-0997">Cell inner membrane</keyword>
<comment type="caution">
    <text evidence="11">The sequence shown here is derived from an EMBL/GenBank/DDBJ whole genome shotgun (WGS) entry which is preliminary data.</text>
</comment>
<evidence type="ECO:0000256" key="2">
    <source>
        <dbReference type="ARBA" id="ARBA00007783"/>
    </source>
</evidence>
<dbReference type="PANTHER" id="PTHR30413">
    <property type="entry name" value="INNER MEMBRANE TRANSPORT PERMEASE"/>
    <property type="match status" value="1"/>
</dbReference>
<dbReference type="InterPro" id="IPR047817">
    <property type="entry name" value="ABC2_TM_bact-type"/>
</dbReference>
<evidence type="ECO:0000256" key="6">
    <source>
        <dbReference type="ARBA" id="ARBA00022692"/>
    </source>
</evidence>
<accession>A0A3D9JTI5</accession>
<keyword evidence="7 9" id="KW-1133">Transmembrane helix</keyword>
<reference evidence="11 12" key="1">
    <citation type="submission" date="2018-07" db="EMBL/GenBank/DDBJ databases">
        <title>Genomic Encyclopedia of Type Strains, Phase III (KMG-III): the genomes of soil and plant-associated and newly described type strains.</title>
        <authorList>
            <person name="Whitman W."/>
        </authorList>
    </citation>
    <scope>NUCLEOTIDE SEQUENCE [LARGE SCALE GENOMIC DNA]</scope>
    <source>
        <strain evidence="11 12">CECT 7287</strain>
    </source>
</reference>
<name>A0A3D9JTI5_9BACL</name>
<keyword evidence="4 9" id="KW-1003">Cell membrane</keyword>
<dbReference type="GO" id="GO:0005886">
    <property type="term" value="C:plasma membrane"/>
    <property type="evidence" value="ECO:0007669"/>
    <property type="project" value="UniProtKB-SubCell"/>
</dbReference>
<comment type="similarity">
    <text evidence="2 9">Belongs to the ABC-2 integral membrane protein family.</text>
</comment>
<keyword evidence="3 9" id="KW-0813">Transport</keyword>
<evidence type="ECO:0000256" key="3">
    <source>
        <dbReference type="ARBA" id="ARBA00022448"/>
    </source>
</evidence>
<gene>
    <name evidence="11" type="ORF">DFP98_11076</name>
</gene>
<dbReference type="OrthoDB" id="9794365at2"/>
<keyword evidence="12" id="KW-1185">Reference proteome</keyword>
<feature type="transmembrane region" description="Helical" evidence="9">
    <location>
        <begin position="141"/>
        <end position="168"/>
    </location>
</feature>
<evidence type="ECO:0000256" key="5">
    <source>
        <dbReference type="ARBA" id="ARBA00022519"/>
    </source>
</evidence>
<evidence type="ECO:0000313" key="11">
    <source>
        <dbReference type="EMBL" id="RED76857.1"/>
    </source>
</evidence>
<dbReference type="Proteomes" id="UP000256977">
    <property type="component" value="Unassembled WGS sequence"/>
</dbReference>
<dbReference type="AlphaFoldDB" id="A0A3D9JTI5"/>
<keyword evidence="8 9" id="KW-0472">Membrane</keyword>
<feature type="transmembrane region" description="Helical" evidence="9">
    <location>
        <begin position="175"/>
        <end position="196"/>
    </location>
</feature>
<evidence type="ECO:0000313" key="12">
    <source>
        <dbReference type="Proteomes" id="UP000256977"/>
    </source>
</evidence>
<dbReference type="EMBL" id="QRDZ01000010">
    <property type="protein sequence ID" value="RED76857.1"/>
    <property type="molecule type" value="Genomic_DNA"/>
</dbReference>
<evidence type="ECO:0000256" key="8">
    <source>
        <dbReference type="ARBA" id="ARBA00023136"/>
    </source>
</evidence>
<proteinExistence type="inferred from homology"/>
<feature type="transmembrane region" description="Helical" evidence="9">
    <location>
        <begin position="65"/>
        <end position="91"/>
    </location>
</feature>
<evidence type="ECO:0000259" key="10">
    <source>
        <dbReference type="PROSITE" id="PS51012"/>
    </source>
</evidence>
<dbReference type="InterPro" id="IPR013525">
    <property type="entry name" value="ABC2_TM"/>
</dbReference>
<dbReference type="RefSeq" id="WP_116061326.1">
    <property type="nucleotide sequence ID" value="NZ_QRDZ01000010.1"/>
</dbReference>
<evidence type="ECO:0000256" key="4">
    <source>
        <dbReference type="ARBA" id="ARBA00022475"/>
    </source>
</evidence>
<dbReference type="PANTHER" id="PTHR30413:SF8">
    <property type="entry name" value="TRANSPORT PERMEASE PROTEIN"/>
    <property type="match status" value="1"/>
</dbReference>
<feature type="domain" description="ABC transmembrane type-2" evidence="10">
    <location>
        <begin position="35"/>
        <end position="252"/>
    </location>
</feature>
<feature type="transmembrane region" description="Helical" evidence="9">
    <location>
        <begin position="34"/>
        <end position="59"/>
    </location>
</feature>
<organism evidence="11 12">
    <name type="scientific">Cohnella phaseoli</name>
    <dbReference type="NCBI Taxonomy" id="456490"/>
    <lineage>
        <taxon>Bacteria</taxon>
        <taxon>Bacillati</taxon>
        <taxon>Bacillota</taxon>
        <taxon>Bacilli</taxon>
        <taxon>Bacillales</taxon>
        <taxon>Paenibacillaceae</taxon>
        <taxon>Cohnella</taxon>
    </lineage>
</organism>